<dbReference type="EMBL" id="VFIY01000015">
    <property type="protein sequence ID" value="TPD58970.1"/>
    <property type="molecule type" value="Genomic_DNA"/>
</dbReference>
<comment type="caution">
    <text evidence="2">The sequence shown here is derived from an EMBL/GenBank/DDBJ whole genome shotgun (WGS) entry which is preliminary data.</text>
</comment>
<dbReference type="Pfam" id="PF01381">
    <property type="entry name" value="HTH_3"/>
    <property type="match status" value="1"/>
</dbReference>
<sequence length="77" mass="8219">MITSSQIRAARALIKWSAQKLADEAGIGISTVQRMEKAEGVPTGSIKNLDLIQKTLENAGVEFIPENGGGVGVRLQR</sequence>
<evidence type="ECO:0000313" key="2">
    <source>
        <dbReference type="EMBL" id="TPD58970.1"/>
    </source>
</evidence>
<feature type="domain" description="HTH cro/C1-type" evidence="1">
    <location>
        <begin position="7"/>
        <end position="43"/>
    </location>
</feature>
<name>A0A501PEX3_9PROT</name>
<evidence type="ECO:0000259" key="1">
    <source>
        <dbReference type="PROSITE" id="PS50943"/>
    </source>
</evidence>
<dbReference type="InterPro" id="IPR010982">
    <property type="entry name" value="Lambda_DNA-bd_dom_sf"/>
</dbReference>
<gene>
    <name evidence="2" type="ORF">FIV46_12085</name>
</gene>
<dbReference type="SMART" id="SM00530">
    <property type="entry name" value="HTH_XRE"/>
    <property type="match status" value="1"/>
</dbReference>
<proteinExistence type="predicted"/>
<organism evidence="2 3">
    <name type="scientific">Emcibacter nanhaiensis</name>
    <dbReference type="NCBI Taxonomy" id="1505037"/>
    <lineage>
        <taxon>Bacteria</taxon>
        <taxon>Pseudomonadati</taxon>
        <taxon>Pseudomonadota</taxon>
        <taxon>Alphaproteobacteria</taxon>
        <taxon>Emcibacterales</taxon>
        <taxon>Emcibacteraceae</taxon>
        <taxon>Emcibacter</taxon>
    </lineage>
</organism>
<dbReference type="PROSITE" id="PS50943">
    <property type="entry name" value="HTH_CROC1"/>
    <property type="match status" value="1"/>
</dbReference>
<dbReference type="CDD" id="cd00093">
    <property type="entry name" value="HTH_XRE"/>
    <property type="match status" value="1"/>
</dbReference>
<dbReference type="Gene3D" id="1.10.260.40">
    <property type="entry name" value="lambda repressor-like DNA-binding domains"/>
    <property type="match status" value="1"/>
</dbReference>
<dbReference type="OrthoDB" id="7305227at2"/>
<dbReference type="Proteomes" id="UP000319148">
    <property type="component" value="Unassembled WGS sequence"/>
</dbReference>
<accession>A0A501PEX3</accession>
<protein>
    <submittedName>
        <fullName evidence="2">Helix-turn-helix transcriptional regulator</fullName>
    </submittedName>
</protein>
<evidence type="ECO:0000313" key="3">
    <source>
        <dbReference type="Proteomes" id="UP000319148"/>
    </source>
</evidence>
<dbReference type="GO" id="GO:0003677">
    <property type="term" value="F:DNA binding"/>
    <property type="evidence" value="ECO:0007669"/>
    <property type="project" value="InterPro"/>
</dbReference>
<keyword evidence="3" id="KW-1185">Reference proteome</keyword>
<dbReference type="RefSeq" id="WP_139941189.1">
    <property type="nucleotide sequence ID" value="NZ_JBHSYP010000002.1"/>
</dbReference>
<dbReference type="AlphaFoldDB" id="A0A501PEX3"/>
<dbReference type="SUPFAM" id="SSF47413">
    <property type="entry name" value="lambda repressor-like DNA-binding domains"/>
    <property type="match status" value="1"/>
</dbReference>
<reference evidence="3" key="1">
    <citation type="submission" date="2019-06" db="EMBL/GenBank/DDBJ databases">
        <title>The complete genome of Emcibacter congregatus ZYLT.</title>
        <authorList>
            <person name="Zhao Z."/>
        </authorList>
    </citation>
    <scope>NUCLEOTIDE SEQUENCE [LARGE SCALE GENOMIC DNA]</scope>
    <source>
        <strain evidence="3">MCCC 1A06723</strain>
    </source>
</reference>
<dbReference type="InterPro" id="IPR001387">
    <property type="entry name" value="Cro/C1-type_HTH"/>
</dbReference>